<dbReference type="AlphaFoldDB" id="A0A9P5P631"/>
<protein>
    <submittedName>
        <fullName evidence="1">Uncharacterized protein</fullName>
    </submittedName>
</protein>
<name>A0A9P5P631_9AGAR</name>
<gene>
    <name evidence="1" type="ORF">BDP27DRAFT_1371360</name>
</gene>
<keyword evidence="2" id="KW-1185">Reference proteome</keyword>
<accession>A0A9P5P631</accession>
<proteinExistence type="predicted"/>
<reference evidence="1" key="1">
    <citation type="submission" date="2020-11" db="EMBL/GenBank/DDBJ databases">
        <authorList>
            <consortium name="DOE Joint Genome Institute"/>
            <person name="Ahrendt S."/>
            <person name="Riley R."/>
            <person name="Andreopoulos W."/>
            <person name="Labutti K."/>
            <person name="Pangilinan J."/>
            <person name="Ruiz-Duenas F.J."/>
            <person name="Barrasa J.M."/>
            <person name="Sanchez-Garcia M."/>
            <person name="Camarero S."/>
            <person name="Miyauchi S."/>
            <person name="Serrano A."/>
            <person name="Linde D."/>
            <person name="Babiker R."/>
            <person name="Drula E."/>
            <person name="Ayuso-Fernandez I."/>
            <person name="Pacheco R."/>
            <person name="Padilla G."/>
            <person name="Ferreira P."/>
            <person name="Barriuso J."/>
            <person name="Kellner H."/>
            <person name="Castanera R."/>
            <person name="Alfaro M."/>
            <person name="Ramirez L."/>
            <person name="Pisabarro A.G."/>
            <person name="Kuo A."/>
            <person name="Tritt A."/>
            <person name="Lipzen A."/>
            <person name="He G."/>
            <person name="Yan M."/>
            <person name="Ng V."/>
            <person name="Cullen D."/>
            <person name="Martin F."/>
            <person name="Rosso M.-N."/>
            <person name="Henrissat B."/>
            <person name="Hibbett D."/>
            <person name="Martinez A.T."/>
            <person name="Grigoriev I.V."/>
        </authorList>
    </citation>
    <scope>NUCLEOTIDE SEQUENCE</scope>
    <source>
        <strain evidence="1">AH 40177</strain>
    </source>
</reference>
<comment type="caution">
    <text evidence="1">The sequence shown here is derived from an EMBL/GenBank/DDBJ whole genome shotgun (WGS) entry which is preliminary data.</text>
</comment>
<dbReference type="Proteomes" id="UP000772434">
    <property type="component" value="Unassembled WGS sequence"/>
</dbReference>
<organism evidence="1 2">
    <name type="scientific">Rhodocollybia butyracea</name>
    <dbReference type="NCBI Taxonomy" id="206335"/>
    <lineage>
        <taxon>Eukaryota</taxon>
        <taxon>Fungi</taxon>
        <taxon>Dikarya</taxon>
        <taxon>Basidiomycota</taxon>
        <taxon>Agaricomycotina</taxon>
        <taxon>Agaricomycetes</taxon>
        <taxon>Agaricomycetidae</taxon>
        <taxon>Agaricales</taxon>
        <taxon>Marasmiineae</taxon>
        <taxon>Omphalotaceae</taxon>
        <taxon>Rhodocollybia</taxon>
    </lineage>
</organism>
<dbReference type="EMBL" id="JADNRY010000293">
    <property type="protein sequence ID" value="KAF9059564.1"/>
    <property type="molecule type" value="Genomic_DNA"/>
</dbReference>
<evidence type="ECO:0000313" key="1">
    <source>
        <dbReference type="EMBL" id="KAF9059564.1"/>
    </source>
</evidence>
<evidence type="ECO:0000313" key="2">
    <source>
        <dbReference type="Proteomes" id="UP000772434"/>
    </source>
</evidence>
<dbReference type="OrthoDB" id="3018573at2759"/>
<sequence>MVKDVVEVMDNPVAHPDIQFTDLFIITANTSSPFALPFFTYTHLTFIYAHQNDLPKCKALIEDKDGKPTTVSTYDIAKLCNKLGIPKESGKLEGLTFSKYQEASKNYYAFEVMCTKGRVNSVQANWYAWHFQFFLRKPDSKELYPFWKPIEFDLCQQRILHPTPFNIEIYRGAWLKAEITRDNQETQEVATSAVLSANSGSFFAHCHIILQTTRTLPNSTI</sequence>